<dbReference type="PANTHER" id="PTHR34862:SF1">
    <property type="entry name" value="SPARK DOMAIN-CONTAINING PROTEIN"/>
    <property type="match status" value="1"/>
</dbReference>
<dbReference type="PANTHER" id="PTHR34862">
    <property type="entry name" value="SPARK DOMAIN-CONTAINING PROTEIN"/>
    <property type="match status" value="1"/>
</dbReference>
<protein>
    <recommendedName>
        <fullName evidence="4">Killer toxin Kp4 domain-containing protein</fullName>
    </recommendedName>
</protein>
<feature type="signal peptide" evidence="1">
    <location>
        <begin position="1"/>
        <end position="22"/>
    </location>
</feature>
<keyword evidence="1" id="KW-0732">Signal</keyword>
<evidence type="ECO:0008006" key="4">
    <source>
        <dbReference type="Google" id="ProtNLM"/>
    </source>
</evidence>
<feature type="chain" id="PRO_5043399568" description="Killer toxin Kp4 domain-containing protein" evidence="1">
    <location>
        <begin position="23"/>
        <end position="264"/>
    </location>
</feature>
<keyword evidence="3" id="KW-1185">Reference proteome</keyword>
<name>A0AAX4K094_9TREE</name>
<dbReference type="GeneID" id="91096180"/>
<evidence type="ECO:0000313" key="3">
    <source>
        <dbReference type="Proteomes" id="UP001355207"/>
    </source>
</evidence>
<proteinExistence type="predicted"/>
<sequence>MFTKSNFLIGAAALGMMGLSNAQADWSDWQAAALNALVSDKCQKAIKTTFSADSDIGKCNLYDQIDTINDTATSNSFLSRFCDLTPCSNDVLKAGSQDIWNGWSTELGYSGVTQEDIVDELFASYSLQREIVCLKTDEDYCLTEFSNKLATSNIDFTSINYGNLTSDQIKEFTKEYLCDSCIIASIDLIEQQYPELTSYDLGQGKSLDEYFNDVCDIKVSTDGTLPQGITRSAKNSTFPNTNGLAKRLLRKNIGNLKRRFISFL</sequence>
<dbReference type="RefSeq" id="XP_066077337.1">
    <property type="nucleotide sequence ID" value="XM_066221240.1"/>
</dbReference>
<dbReference type="AlphaFoldDB" id="A0AAX4K094"/>
<evidence type="ECO:0000313" key="2">
    <source>
        <dbReference type="EMBL" id="WWC90574.1"/>
    </source>
</evidence>
<evidence type="ECO:0000256" key="1">
    <source>
        <dbReference type="SAM" id="SignalP"/>
    </source>
</evidence>
<organism evidence="2 3">
    <name type="scientific">Kwoniella dendrophila CBS 6074</name>
    <dbReference type="NCBI Taxonomy" id="1295534"/>
    <lineage>
        <taxon>Eukaryota</taxon>
        <taxon>Fungi</taxon>
        <taxon>Dikarya</taxon>
        <taxon>Basidiomycota</taxon>
        <taxon>Agaricomycotina</taxon>
        <taxon>Tremellomycetes</taxon>
        <taxon>Tremellales</taxon>
        <taxon>Cryptococcaceae</taxon>
        <taxon>Kwoniella</taxon>
    </lineage>
</organism>
<accession>A0AAX4K094</accession>
<dbReference type="Proteomes" id="UP001355207">
    <property type="component" value="Chromosome 7"/>
</dbReference>
<gene>
    <name evidence="2" type="ORF">L201_005510</name>
</gene>
<dbReference type="EMBL" id="CP144104">
    <property type="protein sequence ID" value="WWC90574.1"/>
    <property type="molecule type" value="Genomic_DNA"/>
</dbReference>
<reference evidence="2 3" key="1">
    <citation type="submission" date="2024-01" db="EMBL/GenBank/DDBJ databases">
        <title>Comparative genomics of Cryptococcus and Kwoniella reveals pathogenesis evolution and contrasting modes of karyotype evolution via chromosome fusion or intercentromeric recombination.</title>
        <authorList>
            <person name="Coelho M.A."/>
            <person name="David-Palma M."/>
            <person name="Shea T."/>
            <person name="Bowers K."/>
            <person name="McGinley-Smith S."/>
            <person name="Mohammad A.W."/>
            <person name="Gnirke A."/>
            <person name="Yurkov A.M."/>
            <person name="Nowrousian M."/>
            <person name="Sun S."/>
            <person name="Cuomo C.A."/>
            <person name="Heitman J."/>
        </authorList>
    </citation>
    <scope>NUCLEOTIDE SEQUENCE [LARGE SCALE GENOMIC DNA]</scope>
    <source>
        <strain evidence="2 3">CBS 6074</strain>
    </source>
</reference>